<evidence type="ECO:0000256" key="3">
    <source>
        <dbReference type="ARBA" id="ARBA00022692"/>
    </source>
</evidence>
<evidence type="ECO:0000256" key="1">
    <source>
        <dbReference type="ARBA" id="ARBA00004141"/>
    </source>
</evidence>
<feature type="transmembrane region" description="Helical" evidence="7">
    <location>
        <begin position="496"/>
        <end position="517"/>
    </location>
</feature>
<dbReference type="RefSeq" id="XP_016254367.1">
    <property type="nucleotide sequence ID" value="XM_016387439.1"/>
</dbReference>
<dbReference type="VEuPathDB" id="FungiDB:PV07_00947"/>
<evidence type="ECO:0000259" key="8">
    <source>
        <dbReference type="Pfam" id="PF00324"/>
    </source>
</evidence>
<dbReference type="EMBL" id="KN847040">
    <property type="protein sequence ID" value="KIW34151.1"/>
    <property type="molecule type" value="Genomic_DNA"/>
</dbReference>
<evidence type="ECO:0000313" key="10">
    <source>
        <dbReference type="Proteomes" id="UP000054466"/>
    </source>
</evidence>
<feature type="domain" description="Amino acid permease/ SLC12A" evidence="8">
    <location>
        <begin position="61"/>
        <end position="517"/>
    </location>
</feature>
<reference evidence="9 10" key="1">
    <citation type="submission" date="2015-01" db="EMBL/GenBank/DDBJ databases">
        <title>The Genome Sequence of Cladophialophora immunda CBS83496.</title>
        <authorList>
            <consortium name="The Broad Institute Genomics Platform"/>
            <person name="Cuomo C."/>
            <person name="de Hoog S."/>
            <person name="Gorbushina A."/>
            <person name="Stielow B."/>
            <person name="Teixiera M."/>
            <person name="Abouelleil A."/>
            <person name="Chapman S.B."/>
            <person name="Priest M."/>
            <person name="Young S.K."/>
            <person name="Wortman J."/>
            <person name="Nusbaum C."/>
            <person name="Birren B."/>
        </authorList>
    </citation>
    <scope>NUCLEOTIDE SEQUENCE [LARGE SCALE GENOMIC DNA]</scope>
    <source>
        <strain evidence="9 10">CBS 83496</strain>
    </source>
</reference>
<dbReference type="FunFam" id="1.20.1740.10:FF:000017">
    <property type="entry name" value="Amino acid permease"/>
    <property type="match status" value="1"/>
</dbReference>
<dbReference type="GO" id="GO:0016020">
    <property type="term" value="C:membrane"/>
    <property type="evidence" value="ECO:0007669"/>
    <property type="project" value="UniProtKB-SubCell"/>
</dbReference>
<feature type="transmembrane region" description="Helical" evidence="7">
    <location>
        <begin position="387"/>
        <end position="406"/>
    </location>
</feature>
<protein>
    <recommendedName>
        <fullName evidence="8">Amino acid permease/ SLC12A domain-containing protein</fullName>
    </recommendedName>
</protein>
<dbReference type="STRING" id="569365.A0A0D2A178"/>
<dbReference type="OrthoDB" id="3900342at2759"/>
<comment type="subcellular location">
    <subcellularLocation>
        <location evidence="1">Membrane</location>
        <topology evidence="1">Multi-pass membrane protein</topology>
    </subcellularLocation>
</comment>
<gene>
    <name evidence="9" type="ORF">PV07_00947</name>
</gene>
<feature type="transmembrane region" description="Helical" evidence="7">
    <location>
        <begin position="197"/>
        <end position="219"/>
    </location>
</feature>
<feature type="transmembrane region" description="Helical" evidence="7">
    <location>
        <begin position="64"/>
        <end position="83"/>
    </location>
</feature>
<feature type="transmembrane region" description="Helical" evidence="7">
    <location>
        <begin position="460"/>
        <end position="484"/>
    </location>
</feature>
<dbReference type="GO" id="GO:0015171">
    <property type="term" value="F:amino acid transmembrane transporter activity"/>
    <property type="evidence" value="ECO:0007669"/>
    <property type="project" value="TreeGrafter"/>
</dbReference>
<dbReference type="Gene3D" id="1.20.1740.10">
    <property type="entry name" value="Amino acid/polyamine transporter I"/>
    <property type="match status" value="1"/>
</dbReference>
<keyword evidence="6 7" id="KW-0472">Membrane</keyword>
<keyword evidence="2" id="KW-0813">Transport</keyword>
<keyword evidence="5 7" id="KW-1133">Transmembrane helix</keyword>
<keyword evidence="3 7" id="KW-0812">Transmembrane</keyword>
<dbReference type="Proteomes" id="UP000054466">
    <property type="component" value="Unassembled WGS sequence"/>
</dbReference>
<dbReference type="InterPro" id="IPR050524">
    <property type="entry name" value="APC_YAT"/>
</dbReference>
<dbReference type="AlphaFoldDB" id="A0A0D2A178"/>
<sequence>MSERRESLSLQDPEKLAKSDAVEPASLADHLHGRQFSVDAADVAIVETDQGKLHRNLQGRHMQMIAIGGAIGAGLFIGSGGAFQTGGPAAVLIGFMIIGFMVYLMMQALCELAVMYPINGAFTMYICRFIDPSWGFACGWQYGIGWLTVLPFEISAACNIIHYWTSVENVNDCAWIIPLLFALTVIQYFGVRGYGEVEFILSAMKVTACIGFIILGIIIDCGGVPTDHRGYIGARYWHSPWSAFLNGFHGFCTVFVTASFAFGGTELTGLAAAEAKNPRKEIPRASRQVVWRICIFYVVNLFLVGLIVPADSPLYSGPGAESRHSPFVIAIELAGIKALPSIFNAMILISVMSVANSCTFASTRTFQALAQHGMGPKLFAYVDKKGRPVVVTILQLLFGCLAFLNLDKNGGGNVFNWLLALSGLSSFFIFGSIAIAHIRFRAAWKHQGHSLDEIPFKAAFGIYGSYVCAVLNFVCLAAQFYVALYPVGGPNLNATIFFQDYLAGPFLLALYLGWKLWSWFMQKEHRPLYVKIKDIDIYTGMREGQVELISGPGVSDQQRRESIMELQEEQKKKGALDWAKAAVHSVF</sequence>
<evidence type="ECO:0000256" key="2">
    <source>
        <dbReference type="ARBA" id="ARBA00022448"/>
    </source>
</evidence>
<evidence type="ECO:0000256" key="4">
    <source>
        <dbReference type="ARBA" id="ARBA00022970"/>
    </source>
</evidence>
<evidence type="ECO:0000313" key="9">
    <source>
        <dbReference type="EMBL" id="KIW34151.1"/>
    </source>
</evidence>
<name>A0A0D2A178_9EURO</name>
<dbReference type="PANTHER" id="PTHR43341">
    <property type="entry name" value="AMINO ACID PERMEASE"/>
    <property type="match status" value="1"/>
</dbReference>
<proteinExistence type="predicted"/>
<feature type="transmembrane region" description="Helical" evidence="7">
    <location>
        <begin position="289"/>
        <end position="308"/>
    </location>
</feature>
<keyword evidence="4" id="KW-0029">Amino-acid transport</keyword>
<feature type="transmembrane region" description="Helical" evidence="7">
    <location>
        <begin position="89"/>
        <end position="106"/>
    </location>
</feature>
<feature type="transmembrane region" description="Helical" evidence="7">
    <location>
        <begin position="173"/>
        <end position="191"/>
    </location>
</feature>
<dbReference type="PANTHER" id="PTHR43341:SF1">
    <property type="entry name" value="GENERAL AMINO-ACID PERMEASE GAP1"/>
    <property type="match status" value="1"/>
</dbReference>
<feature type="transmembrane region" description="Helical" evidence="7">
    <location>
        <begin position="143"/>
        <end position="161"/>
    </location>
</feature>
<keyword evidence="10" id="KW-1185">Reference proteome</keyword>
<evidence type="ECO:0000256" key="5">
    <source>
        <dbReference type="ARBA" id="ARBA00022989"/>
    </source>
</evidence>
<dbReference type="InterPro" id="IPR004841">
    <property type="entry name" value="AA-permease/SLC12A_dom"/>
</dbReference>
<evidence type="ECO:0000256" key="6">
    <source>
        <dbReference type="ARBA" id="ARBA00023136"/>
    </source>
</evidence>
<accession>A0A0D2A178</accession>
<feature type="transmembrane region" description="Helical" evidence="7">
    <location>
        <begin position="418"/>
        <end position="440"/>
    </location>
</feature>
<evidence type="ECO:0000256" key="7">
    <source>
        <dbReference type="SAM" id="Phobius"/>
    </source>
</evidence>
<dbReference type="HOGENOM" id="CLU_007946_12_0_1"/>
<dbReference type="GeneID" id="27340141"/>
<dbReference type="PIRSF" id="PIRSF006060">
    <property type="entry name" value="AA_transporter"/>
    <property type="match status" value="1"/>
</dbReference>
<organism evidence="9 10">
    <name type="scientific">Cladophialophora immunda</name>
    <dbReference type="NCBI Taxonomy" id="569365"/>
    <lineage>
        <taxon>Eukaryota</taxon>
        <taxon>Fungi</taxon>
        <taxon>Dikarya</taxon>
        <taxon>Ascomycota</taxon>
        <taxon>Pezizomycotina</taxon>
        <taxon>Eurotiomycetes</taxon>
        <taxon>Chaetothyriomycetidae</taxon>
        <taxon>Chaetothyriales</taxon>
        <taxon>Herpotrichiellaceae</taxon>
        <taxon>Cladophialophora</taxon>
    </lineage>
</organism>
<dbReference type="Pfam" id="PF00324">
    <property type="entry name" value="AA_permease"/>
    <property type="match status" value="1"/>
</dbReference>